<dbReference type="Proteomes" id="UP001530377">
    <property type="component" value="Unassembled WGS sequence"/>
</dbReference>
<keyword evidence="3" id="KW-1185">Reference proteome</keyword>
<name>A0ABD3RVK0_9STRA</name>
<feature type="compositionally biased region" description="Low complexity" evidence="1">
    <location>
        <begin position="1"/>
        <end position="10"/>
    </location>
</feature>
<dbReference type="EMBL" id="JALLPB020000159">
    <property type="protein sequence ID" value="KAL3816222.1"/>
    <property type="molecule type" value="Genomic_DNA"/>
</dbReference>
<feature type="compositionally biased region" description="Basic and acidic residues" evidence="1">
    <location>
        <begin position="32"/>
        <end position="50"/>
    </location>
</feature>
<accession>A0ABD3RVK0</accession>
<evidence type="ECO:0000313" key="2">
    <source>
        <dbReference type="EMBL" id="KAL3816222.1"/>
    </source>
</evidence>
<dbReference type="Gene3D" id="2.30.30.40">
    <property type="entry name" value="SH3 Domains"/>
    <property type="match status" value="1"/>
</dbReference>
<feature type="region of interest" description="Disordered" evidence="1">
    <location>
        <begin position="580"/>
        <end position="604"/>
    </location>
</feature>
<feature type="compositionally biased region" description="Low complexity" evidence="1">
    <location>
        <begin position="585"/>
        <end position="602"/>
    </location>
</feature>
<feature type="region of interest" description="Disordered" evidence="1">
    <location>
        <begin position="1"/>
        <end position="97"/>
    </location>
</feature>
<feature type="compositionally biased region" description="Basic and acidic residues" evidence="1">
    <location>
        <begin position="80"/>
        <end position="95"/>
    </location>
</feature>
<sequence>MGASTSTGTWGRVGGGGGAGGVYAPVTTTTMTRDRRPVQRGDVGEASVRDDDGDGGGIDGRGGDDSTMRTKTSTTNTGPVHERTATRIDDDRTPPDDDAIMRCYRITFRGVVSLLPHIDDTRRDRKLRPPPPPPPPRSRPRLTGASHERASGRTAMTLATADDHEVSVDVERAGVGTSGGTYYVGHGEIVMTSSPEIVIPLTSTEFARVIRVDSILTGGYAADADAIAAPRSNDAKRDRPPRVGATVWHDVVRDGHSVIDGGADPDESLGGRTHHYGYLLLSDPRSSDRSIAEPLSTAASAYLRSSCECGSFLYRVISGAPVSILSGPTIDAVGLGMGLLPGTIHDVSLRISVPLAPTSDDDRVSETLVDDADAGEVRFLRLSQRRGWVADRWVDATDNKLRVSYHMQDVTNEEQSRGRLSLTLTRQSGGASIGGTSTSQIDASLSMSFEDAPSLHSLALNSVANSSFYSSVLLSSVATPNTVMSQRRRNRRRPRAGICIDRMQPPELSSLVQEHQRIVESFEDTSSITGGDASISVEGDNSSLVSAQHRLNKSIYLLRVKSPLGLKILDAPHFQVSNLIHKSSPRNSKSRSSSFSPGTSPFARTNAMIGSISGEDAPTVTARRKGNRPGVRFLARGQIFEASSRIEMSSDSSLYIKGQGLIKLADGSGWAIVPYQHDLVAQLKSYRGNAVAWSENAKDIVAYEEIGNAMISAARITGQSSLPTQAERNPSDKSLEDIIWLRISSPPNGINVLLPLAQHKLIGDQELNEKDSFVKNRKDRYPRNETPSTSYDSEVASSVVSSSFFDSVWSKVSPMKGNETNSHVQQSAPSQNLWLQQQTQNQHNVPIIPCGMVVPVESWEVSTNSKNLFARLYNGQGWIPLRLGEEVFSHEVDPPDVRIGSFWFRVSLRSGLDVRHGPSSSAPVFISQDGATFRFECGEFLRASEVMTVFCKSKPNQFASARGTECFAKLYRRSNHIGIESSQTSMARFSLLRPFITPGEWVQVHGHGELFLEECSTAPTIERNRDGWQYTVIGGKDEDLHIRSGPSLNAKILGKLKGKETVFLVTEKVTANGDQSDWLRLKSGGWLSSVGCDGKAVVQAVSMPSIGPQGSNNIHSQRIVRQILDKGRVT</sequence>
<gene>
    <name evidence="2" type="ORF">ACHAXA_000745</name>
</gene>
<feature type="compositionally biased region" description="Gly residues" evidence="1">
    <location>
        <begin position="11"/>
        <end position="21"/>
    </location>
</feature>
<comment type="caution">
    <text evidence="2">The sequence shown here is derived from an EMBL/GenBank/DDBJ whole genome shotgun (WGS) entry which is preliminary data.</text>
</comment>
<evidence type="ECO:0000313" key="3">
    <source>
        <dbReference type="Proteomes" id="UP001530377"/>
    </source>
</evidence>
<proteinExistence type="predicted"/>
<reference evidence="2 3" key="1">
    <citation type="submission" date="2024-10" db="EMBL/GenBank/DDBJ databases">
        <title>Updated reference genomes for cyclostephanoid diatoms.</title>
        <authorList>
            <person name="Roberts W.R."/>
            <person name="Alverson A.J."/>
        </authorList>
    </citation>
    <scope>NUCLEOTIDE SEQUENCE [LARGE SCALE GENOMIC DNA]</scope>
    <source>
        <strain evidence="2 3">AJA228-03</strain>
    </source>
</reference>
<protein>
    <submittedName>
        <fullName evidence="2">Uncharacterized protein</fullName>
    </submittedName>
</protein>
<dbReference type="AlphaFoldDB" id="A0ABD3RVK0"/>
<evidence type="ECO:0000256" key="1">
    <source>
        <dbReference type="SAM" id="MobiDB-lite"/>
    </source>
</evidence>
<feature type="region of interest" description="Disordered" evidence="1">
    <location>
        <begin position="117"/>
        <end position="152"/>
    </location>
</feature>
<organism evidence="2 3">
    <name type="scientific">Cyclostephanos tholiformis</name>
    <dbReference type="NCBI Taxonomy" id="382380"/>
    <lineage>
        <taxon>Eukaryota</taxon>
        <taxon>Sar</taxon>
        <taxon>Stramenopiles</taxon>
        <taxon>Ochrophyta</taxon>
        <taxon>Bacillariophyta</taxon>
        <taxon>Coscinodiscophyceae</taxon>
        <taxon>Thalassiosirophycidae</taxon>
        <taxon>Stephanodiscales</taxon>
        <taxon>Stephanodiscaceae</taxon>
        <taxon>Cyclostephanos</taxon>
    </lineage>
</organism>